<dbReference type="PROSITE" id="PS50043">
    <property type="entry name" value="HTH_LUXR_2"/>
    <property type="match status" value="1"/>
</dbReference>
<evidence type="ECO:0000256" key="2">
    <source>
        <dbReference type="ARBA" id="ARBA00023125"/>
    </source>
</evidence>
<dbReference type="InterPro" id="IPR027417">
    <property type="entry name" value="P-loop_NTPase"/>
</dbReference>
<evidence type="ECO:0000256" key="4">
    <source>
        <dbReference type="SAM" id="MobiDB-lite"/>
    </source>
</evidence>
<dbReference type="AlphaFoldDB" id="A0A6C0U1U0"/>
<dbReference type="InterPro" id="IPR059106">
    <property type="entry name" value="WHD_MalT"/>
</dbReference>
<dbReference type="Gene3D" id="1.10.10.10">
    <property type="entry name" value="Winged helix-like DNA-binding domain superfamily/Winged helix DNA-binding domain"/>
    <property type="match status" value="1"/>
</dbReference>
<keyword evidence="2" id="KW-0238">DNA-binding</keyword>
<dbReference type="Proteomes" id="UP000477680">
    <property type="component" value="Chromosome"/>
</dbReference>
<dbReference type="CDD" id="cd06170">
    <property type="entry name" value="LuxR_C_like"/>
    <property type="match status" value="1"/>
</dbReference>
<dbReference type="Gene3D" id="1.25.40.10">
    <property type="entry name" value="Tetratricopeptide repeat domain"/>
    <property type="match status" value="1"/>
</dbReference>
<gene>
    <name evidence="6" type="ORF">G3T16_05660</name>
</gene>
<dbReference type="PANTHER" id="PTHR44688">
    <property type="entry name" value="DNA-BINDING TRANSCRIPTIONAL ACTIVATOR DEVR_DOSR"/>
    <property type="match status" value="1"/>
</dbReference>
<dbReference type="Pfam" id="PF00196">
    <property type="entry name" value="GerE"/>
    <property type="match status" value="1"/>
</dbReference>
<accession>A0A6C0U1U0</accession>
<evidence type="ECO:0000259" key="5">
    <source>
        <dbReference type="PROSITE" id="PS50043"/>
    </source>
</evidence>
<dbReference type="Pfam" id="PF25873">
    <property type="entry name" value="WHD_MalT"/>
    <property type="match status" value="1"/>
</dbReference>
<sequence>MAQIVRLPATADTRRTPAKQSGSRDFLARPRLIAALEEHQPALMLLLHAPAGYGKTVLLRQYQAYLTAAGADVCWLTLSEADRDDNHLGERLCASVPCISGDTLSGRARAGLENDCFVVLDNVERIVGSAGEKLLLGLLEQKWPGLHLLLASRTQPHFGVVRWQLTGDLVIVNAGSLCFDPEELAACLADKRLALPKAAIGALYRVSGGWPAAIRVAVMGLQQDGADIDRLLEADPYSWRQLHRYIGDEILAAITDDLRTFALDIAPLGRVTAEFAGELTARQNAGALLGVLEELGLLVQEDCALLHLWYRFHPLLSKFLEGLLKKENPARLVEVHRAAVAWNRQSGRLSDAVRHAFAAGDTSTAAELLEQASWERRRHGRATPVAEWSDQLPDEAYDKHPLLRTEAACSFATSFALEAARMHANSIRKQFSDLDPIIREDLFAVDTLIKIYADQPEDLVEVAERGLRDCVVRDPYTTGTLHLASAIGLIARSKLDKARRAVLEARIDNERAENAFGVAVSHMLLGLVHAVEGNLSGAVQAWQLADEVIQPATELGLVDKIAIGYLPEALYEWNRPEEAREYLGRCLDSPAEIMLPDMLASTYLAAARIAALEGVDQAFATLDAAEALAAARNWPRFLHIINWERVRLALQTKRFDDARRFRAKVVGKPDFVEQPGIMSHAMELDADLIGELRYASLVSPNPAIISRLRSAVTQAVGQGRKWRATRLLIIEAVCRKALGDQNAALRAMRSALKYGSEGNMIRSFVDEGPLAMGLVRQIHDMKDSGTDDIRRDYLNQLLQAGGSQLPAMEEEPVVCEQLSERELEILKLIYDGGSNADIARRLFISENTVKWHLQHVYSKLGVKNRTAAVAAARVFNLIG</sequence>
<keyword evidence="3" id="KW-0804">Transcription</keyword>
<dbReference type="InterPro" id="IPR011990">
    <property type="entry name" value="TPR-like_helical_dom_sf"/>
</dbReference>
<evidence type="ECO:0000313" key="7">
    <source>
        <dbReference type="Proteomes" id="UP000477680"/>
    </source>
</evidence>
<evidence type="ECO:0000313" key="6">
    <source>
        <dbReference type="EMBL" id="QIB64957.1"/>
    </source>
</evidence>
<dbReference type="RefSeq" id="WP_163494206.1">
    <property type="nucleotide sequence ID" value="NZ_CP048711.1"/>
</dbReference>
<protein>
    <recommendedName>
        <fullName evidence="5">HTH luxR-type domain-containing protein</fullName>
    </recommendedName>
</protein>
<dbReference type="SUPFAM" id="SSF46894">
    <property type="entry name" value="C-terminal effector domain of the bipartite response regulators"/>
    <property type="match status" value="1"/>
</dbReference>
<dbReference type="PRINTS" id="PR00038">
    <property type="entry name" value="HTHLUXR"/>
</dbReference>
<dbReference type="EMBL" id="CP048711">
    <property type="protein sequence ID" value="QIB64957.1"/>
    <property type="molecule type" value="Genomic_DNA"/>
</dbReference>
<dbReference type="InterPro" id="IPR016032">
    <property type="entry name" value="Sig_transdc_resp-reg_C-effctor"/>
</dbReference>
<dbReference type="InterPro" id="IPR036388">
    <property type="entry name" value="WH-like_DNA-bd_sf"/>
</dbReference>
<feature type="domain" description="HTH luxR-type" evidence="5">
    <location>
        <begin position="811"/>
        <end position="876"/>
    </location>
</feature>
<dbReference type="GO" id="GO:0006355">
    <property type="term" value="P:regulation of DNA-templated transcription"/>
    <property type="evidence" value="ECO:0007669"/>
    <property type="project" value="InterPro"/>
</dbReference>
<evidence type="ECO:0000256" key="3">
    <source>
        <dbReference type="ARBA" id="ARBA00023163"/>
    </source>
</evidence>
<feature type="region of interest" description="Disordered" evidence="4">
    <location>
        <begin position="1"/>
        <end position="24"/>
    </location>
</feature>
<organism evidence="6 7">
    <name type="scientific">Kineobactrum salinum</name>
    <dbReference type="NCBI Taxonomy" id="2708301"/>
    <lineage>
        <taxon>Bacteria</taxon>
        <taxon>Pseudomonadati</taxon>
        <taxon>Pseudomonadota</taxon>
        <taxon>Gammaproteobacteria</taxon>
        <taxon>Cellvibrionales</taxon>
        <taxon>Halieaceae</taxon>
        <taxon>Kineobactrum</taxon>
    </lineage>
</organism>
<dbReference type="KEGG" id="kim:G3T16_05660"/>
<name>A0A6C0U1U0_9GAMM</name>
<dbReference type="SMART" id="SM00421">
    <property type="entry name" value="HTH_LUXR"/>
    <property type="match status" value="1"/>
</dbReference>
<dbReference type="InterPro" id="IPR000792">
    <property type="entry name" value="Tscrpt_reg_LuxR_C"/>
</dbReference>
<dbReference type="Gene3D" id="3.40.50.300">
    <property type="entry name" value="P-loop containing nucleotide triphosphate hydrolases"/>
    <property type="match status" value="1"/>
</dbReference>
<dbReference type="PROSITE" id="PS00622">
    <property type="entry name" value="HTH_LUXR_1"/>
    <property type="match status" value="1"/>
</dbReference>
<keyword evidence="1" id="KW-0805">Transcription regulation</keyword>
<dbReference type="InterPro" id="IPR041617">
    <property type="entry name" value="TPR_MalT"/>
</dbReference>
<dbReference type="PANTHER" id="PTHR44688:SF16">
    <property type="entry name" value="DNA-BINDING TRANSCRIPTIONAL ACTIVATOR DEVR_DOSR"/>
    <property type="match status" value="1"/>
</dbReference>
<reference evidence="6 7" key="1">
    <citation type="submission" date="2020-02" db="EMBL/GenBank/DDBJ databases">
        <title>Genome sequencing for Kineobactrum sp. M2.</title>
        <authorList>
            <person name="Park S.-J."/>
        </authorList>
    </citation>
    <scope>NUCLEOTIDE SEQUENCE [LARGE SCALE GENOMIC DNA]</scope>
    <source>
        <strain evidence="6 7">M2</strain>
    </source>
</reference>
<evidence type="ECO:0000256" key="1">
    <source>
        <dbReference type="ARBA" id="ARBA00023015"/>
    </source>
</evidence>
<keyword evidence="7" id="KW-1185">Reference proteome</keyword>
<dbReference type="SUPFAM" id="SSF52540">
    <property type="entry name" value="P-loop containing nucleoside triphosphate hydrolases"/>
    <property type="match status" value="1"/>
</dbReference>
<proteinExistence type="predicted"/>
<dbReference type="GO" id="GO:0003677">
    <property type="term" value="F:DNA binding"/>
    <property type="evidence" value="ECO:0007669"/>
    <property type="project" value="UniProtKB-KW"/>
</dbReference>
<dbReference type="Pfam" id="PF17874">
    <property type="entry name" value="TPR_MalT"/>
    <property type="match status" value="1"/>
</dbReference>